<keyword evidence="8" id="KW-0325">Glycoprotein</keyword>
<evidence type="ECO:0000256" key="10">
    <source>
        <dbReference type="ARBA" id="ARBA00057335"/>
    </source>
</evidence>
<feature type="domain" description="Pectinesterase catalytic" evidence="11">
    <location>
        <begin position="37"/>
        <end position="319"/>
    </location>
</feature>
<dbReference type="Pfam" id="PF01095">
    <property type="entry name" value="Pectinesterase"/>
    <property type="match status" value="1"/>
</dbReference>
<evidence type="ECO:0000256" key="9">
    <source>
        <dbReference type="ARBA" id="ARBA00047928"/>
    </source>
</evidence>
<comment type="catalytic activity">
    <reaction evidence="9">
        <text>[(1-&gt;4)-alpha-D-galacturonosyl methyl ester](n) + n H2O = [(1-&gt;4)-alpha-D-galacturonosyl](n) + n methanol + n H(+)</text>
        <dbReference type="Rhea" id="RHEA:22380"/>
        <dbReference type="Rhea" id="RHEA-COMP:14570"/>
        <dbReference type="Rhea" id="RHEA-COMP:14573"/>
        <dbReference type="ChEBI" id="CHEBI:15377"/>
        <dbReference type="ChEBI" id="CHEBI:15378"/>
        <dbReference type="ChEBI" id="CHEBI:17790"/>
        <dbReference type="ChEBI" id="CHEBI:140522"/>
        <dbReference type="ChEBI" id="CHEBI:140523"/>
        <dbReference type="EC" id="3.1.1.11"/>
    </reaction>
</comment>
<evidence type="ECO:0000259" key="11">
    <source>
        <dbReference type="Pfam" id="PF01095"/>
    </source>
</evidence>
<evidence type="ECO:0000256" key="2">
    <source>
        <dbReference type="ARBA" id="ARBA00005184"/>
    </source>
</evidence>
<dbReference type="GO" id="GO:0042545">
    <property type="term" value="P:cell wall modification"/>
    <property type="evidence" value="ECO:0007669"/>
    <property type="project" value="InterPro"/>
</dbReference>
<keyword evidence="5" id="KW-0964">Secreted</keyword>
<proteinExistence type="inferred from homology"/>
<evidence type="ECO:0000256" key="6">
    <source>
        <dbReference type="ARBA" id="ARBA00022801"/>
    </source>
</evidence>
<keyword evidence="13" id="KW-1185">Reference proteome</keyword>
<dbReference type="EC" id="3.1.1.11" evidence="4"/>
<evidence type="ECO:0000313" key="12">
    <source>
        <dbReference type="EMBL" id="KAE8009327.1"/>
    </source>
</evidence>
<evidence type="ECO:0000256" key="4">
    <source>
        <dbReference type="ARBA" id="ARBA00013229"/>
    </source>
</evidence>
<protein>
    <recommendedName>
        <fullName evidence="4">pectinesterase</fullName>
        <ecNumber evidence="4">3.1.1.11</ecNumber>
    </recommendedName>
</protein>
<dbReference type="GO" id="GO:0045490">
    <property type="term" value="P:pectin catabolic process"/>
    <property type="evidence" value="ECO:0007669"/>
    <property type="project" value="UniProtKB-UniPathway"/>
</dbReference>
<dbReference type="PANTHER" id="PTHR31321:SF134">
    <property type="entry name" value="PECTINESTERASE"/>
    <property type="match status" value="1"/>
</dbReference>
<accession>A0A5N6QQ95</accession>
<dbReference type="FunFam" id="2.160.20.10:FF:000013">
    <property type="entry name" value="Pectinesterase"/>
    <property type="match status" value="1"/>
</dbReference>
<dbReference type="InterPro" id="IPR000070">
    <property type="entry name" value="Pectinesterase_cat"/>
</dbReference>
<dbReference type="Gene3D" id="2.160.20.10">
    <property type="entry name" value="Single-stranded right-handed beta-helix, Pectin lyase-like"/>
    <property type="match status" value="1"/>
</dbReference>
<comment type="similarity">
    <text evidence="3">Belongs to the pectinesterase family.</text>
</comment>
<keyword evidence="5" id="KW-0134">Cell wall</keyword>
<comment type="subcellular location">
    <subcellularLocation>
        <location evidence="1">Secreted</location>
        <location evidence="1">Cell wall</location>
    </subcellularLocation>
</comment>
<evidence type="ECO:0000256" key="5">
    <source>
        <dbReference type="ARBA" id="ARBA00022512"/>
    </source>
</evidence>
<dbReference type="UniPathway" id="UPA00545">
    <property type="reaction ID" value="UER00823"/>
</dbReference>
<dbReference type="AlphaFoldDB" id="A0A5N6QQ95"/>
<evidence type="ECO:0000313" key="13">
    <source>
        <dbReference type="Proteomes" id="UP000327013"/>
    </source>
</evidence>
<organism evidence="12 13">
    <name type="scientific">Carpinus fangiana</name>
    <dbReference type="NCBI Taxonomy" id="176857"/>
    <lineage>
        <taxon>Eukaryota</taxon>
        <taxon>Viridiplantae</taxon>
        <taxon>Streptophyta</taxon>
        <taxon>Embryophyta</taxon>
        <taxon>Tracheophyta</taxon>
        <taxon>Spermatophyta</taxon>
        <taxon>Magnoliopsida</taxon>
        <taxon>eudicotyledons</taxon>
        <taxon>Gunneridae</taxon>
        <taxon>Pentapetalae</taxon>
        <taxon>rosids</taxon>
        <taxon>fabids</taxon>
        <taxon>Fagales</taxon>
        <taxon>Betulaceae</taxon>
        <taxon>Carpinus</taxon>
    </lineage>
</organism>
<dbReference type="InterPro" id="IPR011050">
    <property type="entry name" value="Pectin_lyase_fold/virulence"/>
</dbReference>
<dbReference type="EMBL" id="CM017322">
    <property type="protein sequence ID" value="KAE8009327.1"/>
    <property type="molecule type" value="Genomic_DNA"/>
</dbReference>
<name>A0A5N6QQ95_9ROSI</name>
<comment type="function">
    <text evidence="10">Acts in the modification of cell walls via demethylesterification of cell wall pectin.</text>
</comment>
<gene>
    <name evidence="12" type="ORF">FH972_005771</name>
</gene>
<comment type="pathway">
    <text evidence="2">Glycan metabolism; pectin degradation; 2-dehydro-3-deoxy-D-gluconate from pectin: step 1/5.</text>
</comment>
<dbReference type="PANTHER" id="PTHR31321">
    <property type="entry name" value="ACYL-COA THIOESTER HYDROLASE YBHC-RELATED"/>
    <property type="match status" value="1"/>
</dbReference>
<evidence type="ECO:0000256" key="8">
    <source>
        <dbReference type="ARBA" id="ARBA00023180"/>
    </source>
</evidence>
<dbReference type="Proteomes" id="UP000327013">
    <property type="component" value="Chromosome 2"/>
</dbReference>
<dbReference type="SUPFAM" id="SSF51126">
    <property type="entry name" value="Pectin lyase-like"/>
    <property type="match status" value="1"/>
</dbReference>
<keyword evidence="6" id="KW-0378">Hydrolase</keyword>
<dbReference type="GO" id="GO:0030599">
    <property type="term" value="F:pectinesterase activity"/>
    <property type="evidence" value="ECO:0007669"/>
    <property type="project" value="UniProtKB-EC"/>
</dbReference>
<keyword evidence="7" id="KW-0063">Aspartyl esterase</keyword>
<dbReference type="InterPro" id="IPR012334">
    <property type="entry name" value="Pectin_lyas_fold"/>
</dbReference>
<evidence type="ECO:0000256" key="1">
    <source>
        <dbReference type="ARBA" id="ARBA00004191"/>
    </source>
</evidence>
<reference evidence="12 13" key="1">
    <citation type="submission" date="2019-06" db="EMBL/GenBank/DDBJ databases">
        <title>A chromosomal-level reference genome of Carpinus fangiana (Coryloideae, Betulaceae).</title>
        <authorList>
            <person name="Yang X."/>
            <person name="Wang Z."/>
            <person name="Zhang L."/>
            <person name="Hao G."/>
            <person name="Liu J."/>
            <person name="Yang Y."/>
        </authorList>
    </citation>
    <scope>NUCLEOTIDE SEQUENCE [LARGE SCALE GENOMIC DNA]</scope>
    <source>
        <strain evidence="12">Cfa_2016G</strain>
        <tissue evidence="12">Leaf</tissue>
    </source>
</reference>
<evidence type="ECO:0000256" key="3">
    <source>
        <dbReference type="ARBA" id="ARBA00008891"/>
    </source>
</evidence>
<dbReference type="OrthoDB" id="2019149at2759"/>
<evidence type="ECO:0000256" key="7">
    <source>
        <dbReference type="ARBA" id="ARBA00023085"/>
    </source>
</evidence>
<sequence length="331" mass="36797">MLLLTYFTICRAFDCEVNYGNKKVAGSSIYVSKAGPAGRGNFKTIQRAIDSIPPSNSQWIHIRISPGIYHEKVIIPQEKPCIFIEGAGTNLTSVEWDDHEDTTDSPTFTSFADNIIVKGITFKNTYNHPMDSLDNLTQAAAARIVGDKSVFSHCAFVGVQDTLWDDHGRHYFHKCYIQGGVDFIFGNGRSIYERSIIKYSIGDFGANRSYGYITANGRASADDPSGFVFNRCAVIGSGKVYLGRAWKTFSRVIFVNSLLSEVVEPEGWWAWDNVGHEANITYVEANNVGAGADTSKRVPWEKKLSAAKLSKFMKTSFIDKEGWIEKLPIAL</sequence>